<dbReference type="OrthoDB" id="5189031at2"/>
<feature type="transmembrane region" description="Helical" evidence="1">
    <location>
        <begin position="106"/>
        <end position="125"/>
    </location>
</feature>
<organism evidence="2 3">
    <name type="scientific">Paracoccus aestuarii</name>
    <dbReference type="NCBI Taxonomy" id="453842"/>
    <lineage>
        <taxon>Bacteria</taxon>
        <taxon>Pseudomonadati</taxon>
        <taxon>Pseudomonadota</taxon>
        <taxon>Alphaproteobacteria</taxon>
        <taxon>Rhodobacterales</taxon>
        <taxon>Paracoccaceae</taxon>
        <taxon>Paracoccus</taxon>
    </lineage>
</organism>
<feature type="transmembrane region" description="Helical" evidence="1">
    <location>
        <begin position="50"/>
        <end position="71"/>
    </location>
</feature>
<feature type="transmembrane region" description="Helical" evidence="1">
    <location>
        <begin position="137"/>
        <end position="156"/>
    </location>
</feature>
<protein>
    <submittedName>
        <fullName evidence="2">Tryptophan-rich sensory protein</fullName>
    </submittedName>
</protein>
<gene>
    <name evidence="2" type="ORF">D3P06_06420</name>
</gene>
<evidence type="ECO:0000313" key="3">
    <source>
        <dbReference type="Proteomes" id="UP000285530"/>
    </source>
</evidence>
<feature type="transmembrane region" description="Helical" evidence="1">
    <location>
        <begin position="190"/>
        <end position="208"/>
    </location>
</feature>
<comment type="caution">
    <text evidence="2">The sequence shown here is derived from an EMBL/GenBank/DDBJ whole genome shotgun (WGS) entry which is preliminary data.</text>
</comment>
<sequence length="248" mass="26390">MIPDRILSILVLTAAVAFAASPVIFPEFAGYDPDLFPIRQDDPPVQPAGWAFSIWGVIYAWLILGAGYGLWRHADDAGWRAMRLPLLASLAIGFFWIPVANRMPGLATIMILGMLATAVAAMLRAGRDAPWWQGRPVALYAGWLTAASGVSVGIWLAGFGYLGPQAAAILALVAVTGLALAVQARRPGEWAYPVAVIWALAGVVAQNWRPGNWTVIALAVIGTAALSGRILANRRASHHAPASERGRP</sequence>
<feature type="transmembrane region" description="Helical" evidence="1">
    <location>
        <begin position="214"/>
        <end position="232"/>
    </location>
</feature>
<name>A0A418ZYE7_9RHOB</name>
<dbReference type="Proteomes" id="UP000285530">
    <property type="component" value="Unassembled WGS sequence"/>
</dbReference>
<dbReference type="RefSeq" id="WP_119885779.1">
    <property type="nucleotide sequence ID" value="NZ_CP067169.1"/>
</dbReference>
<dbReference type="AlphaFoldDB" id="A0A418ZYE7"/>
<keyword evidence="1" id="KW-0812">Transmembrane</keyword>
<feature type="transmembrane region" description="Helical" evidence="1">
    <location>
        <begin position="162"/>
        <end position="183"/>
    </location>
</feature>
<keyword evidence="1" id="KW-1133">Transmembrane helix</keyword>
<reference evidence="2 3" key="1">
    <citation type="submission" date="2018-09" db="EMBL/GenBank/DDBJ databases">
        <title>Paracoccus onubensis nov. sp. a moderate halophilic bacterium isolated from Gruta de las Maravillas (Aracena, Spain).</title>
        <authorList>
            <person name="Jurado V."/>
            <person name="Gutierrez-Patricio S."/>
            <person name="Gonzalez-Pimentel J.L."/>
            <person name="Laiz L."/>
            <person name="Saiz-Jimenez C."/>
        </authorList>
    </citation>
    <scope>NUCLEOTIDE SEQUENCE [LARGE SCALE GENOMIC DNA]</scope>
    <source>
        <strain evidence="2 3">DSM 19484</strain>
    </source>
</reference>
<keyword evidence="1" id="KW-0472">Membrane</keyword>
<accession>A0A418ZYE7</accession>
<feature type="transmembrane region" description="Helical" evidence="1">
    <location>
        <begin position="83"/>
        <end position="100"/>
    </location>
</feature>
<dbReference type="EMBL" id="QZEV01000021">
    <property type="protein sequence ID" value="RJL05555.1"/>
    <property type="molecule type" value="Genomic_DNA"/>
</dbReference>
<dbReference type="Gene3D" id="1.20.1260.100">
    <property type="entry name" value="TspO/MBR protein"/>
    <property type="match status" value="1"/>
</dbReference>
<evidence type="ECO:0000256" key="1">
    <source>
        <dbReference type="SAM" id="Phobius"/>
    </source>
</evidence>
<evidence type="ECO:0000313" key="2">
    <source>
        <dbReference type="EMBL" id="RJL05555.1"/>
    </source>
</evidence>
<dbReference type="InterPro" id="IPR038330">
    <property type="entry name" value="TspO/MBR-related_sf"/>
</dbReference>
<keyword evidence="3" id="KW-1185">Reference proteome</keyword>
<proteinExistence type="predicted"/>